<dbReference type="Proteomes" id="UP001320706">
    <property type="component" value="Unassembled WGS sequence"/>
</dbReference>
<accession>A0ACC3S441</accession>
<reference evidence="1" key="1">
    <citation type="submission" date="2024-02" db="EMBL/GenBank/DDBJ databases">
        <title>Metagenome Assembled Genome of Zalaria obscura JY119.</title>
        <authorList>
            <person name="Vighnesh L."/>
            <person name="Jagadeeshwari U."/>
            <person name="Venkata Ramana C."/>
            <person name="Sasikala C."/>
        </authorList>
    </citation>
    <scope>NUCLEOTIDE SEQUENCE</scope>
    <source>
        <strain evidence="1">JY119</strain>
    </source>
</reference>
<gene>
    <name evidence="1" type="ORF">M8818_007134</name>
</gene>
<evidence type="ECO:0000313" key="2">
    <source>
        <dbReference type="Proteomes" id="UP001320706"/>
    </source>
</evidence>
<evidence type="ECO:0000313" key="1">
    <source>
        <dbReference type="EMBL" id="KAK8195983.1"/>
    </source>
</evidence>
<keyword evidence="2" id="KW-1185">Reference proteome</keyword>
<sequence>MYTVIILLQFLVALFRRPPEDMSKHIWRFGLLRSYTTSILYPRIESRVLSHGASELGLEQARVGGQPLDIGSGS</sequence>
<organism evidence="1 2">
    <name type="scientific">Zalaria obscura</name>
    <dbReference type="NCBI Taxonomy" id="2024903"/>
    <lineage>
        <taxon>Eukaryota</taxon>
        <taxon>Fungi</taxon>
        <taxon>Dikarya</taxon>
        <taxon>Ascomycota</taxon>
        <taxon>Pezizomycotina</taxon>
        <taxon>Dothideomycetes</taxon>
        <taxon>Dothideomycetidae</taxon>
        <taxon>Dothideales</taxon>
        <taxon>Zalariaceae</taxon>
        <taxon>Zalaria</taxon>
    </lineage>
</organism>
<comment type="caution">
    <text evidence="1">The sequence shown here is derived from an EMBL/GenBank/DDBJ whole genome shotgun (WGS) entry which is preliminary data.</text>
</comment>
<proteinExistence type="predicted"/>
<dbReference type="EMBL" id="JAMKPW020000042">
    <property type="protein sequence ID" value="KAK8195983.1"/>
    <property type="molecule type" value="Genomic_DNA"/>
</dbReference>
<protein>
    <submittedName>
        <fullName evidence="1">Uncharacterized protein</fullName>
    </submittedName>
</protein>
<name>A0ACC3S441_9PEZI</name>